<feature type="compositionally biased region" description="Basic and acidic residues" evidence="1">
    <location>
        <begin position="335"/>
        <end position="347"/>
    </location>
</feature>
<feature type="compositionally biased region" description="Basic and acidic residues" evidence="1">
    <location>
        <begin position="214"/>
        <end position="242"/>
    </location>
</feature>
<feature type="compositionally biased region" description="Basic residues" evidence="1">
    <location>
        <begin position="194"/>
        <end position="211"/>
    </location>
</feature>
<sequence>MVTRPRVRELARLSAQVRRGGRAPGRSENACGSEPLSVHDEERSARQLSVRHVRRAAGAHLAHPRFVRHDGQADGGRLYRAGHRYLGGPRRTLDPRGGRAAGRQGACELRLRPLHGRPGRALRCRAGRADGDPVRRRPDRKAGATDPGLPARHHHGDAQLHAVDRRRNGTSAPRSRPVLAANRHLRRGTVDQRHARRNRAAHGHRRRRHLWALRGDRPGRRIGVRRNEGRPDDLGRSLLPRDHRSRHRRSAAGRRIRRTRVHVAHEGSAADRPLPDPRPHPPAARHRAYDAQDGKNHRPFGRHDDRARRERVPDPARRAIAQAACARASLSGGADEGRAARRADAQRRALPGDGAGCGRDRRRTPRARARHQIADWRDGDHQRVARQRHRALGRQGETNRRQAAAVTFRAWRLGSPHVCALAGPGRLREDRRAERGGAHQGSDTSGRASKGPAGRLCTAAPPVPGSKAKRAAPPDVRANAARSLPLKHNAHAITPAGRAPDARRARTRPRSRDHRITNSETAATSVRSASSAPPDRPRRRRAPRNSRPARRP</sequence>
<proteinExistence type="predicted"/>
<feature type="compositionally biased region" description="Basic and acidic residues" evidence="1">
    <location>
        <begin position="263"/>
        <end position="279"/>
    </location>
</feature>
<feature type="region of interest" description="Disordered" evidence="1">
    <location>
        <begin position="422"/>
        <end position="552"/>
    </location>
</feature>
<gene>
    <name evidence="2" type="ordered locus">BURPS1710b_3569</name>
</gene>
<dbReference type="AlphaFoldDB" id="Q3JNB9"/>
<feature type="region of interest" description="Disordered" evidence="1">
    <location>
        <begin position="125"/>
        <end position="315"/>
    </location>
</feature>
<feature type="compositionally biased region" description="Basic residues" evidence="1">
    <location>
        <begin position="243"/>
        <end position="262"/>
    </location>
</feature>
<organism evidence="2 3">
    <name type="scientific">Burkholderia pseudomallei (strain 1710b)</name>
    <dbReference type="NCBI Taxonomy" id="320372"/>
    <lineage>
        <taxon>Bacteria</taxon>
        <taxon>Pseudomonadati</taxon>
        <taxon>Pseudomonadota</taxon>
        <taxon>Betaproteobacteria</taxon>
        <taxon>Burkholderiales</taxon>
        <taxon>Burkholderiaceae</taxon>
        <taxon>Burkholderia</taxon>
        <taxon>pseudomallei group</taxon>
    </lineage>
</organism>
<feature type="compositionally biased region" description="Basic and acidic residues" evidence="1">
    <location>
        <begin position="287"/>
        <end position="315"/>
    </location>
</feature>
<reference evidence="2 3" key="1">
    <citation type="submission" date="2005-09" db="EMBL/GenBank/DDBJ databases">
        <authorList>
            <person name="Woods D.E."/>
            <person name="Nierman W.C."/>
        </authorList>
    </citation>
    <scope>NUCLEOTIDE SEQUENCE [LARGE SCALE GENOMIC DNA]</scope>
    <source>
        <strain evidence="2 3">1710b</strain>
    </source>
</reference>
<dbReference type="HOGENOM" id="CLU_493217_0_0_4"/>
<feature type="compositionally biased region" description="Basic and acidic residues" evidence="1">
    <location>
        <begin position="127"/>
        <end position="143"/>
    </location>
</feature>
<feature type="compositionally biased region" description="Basic and acidic residues" evidence="1">
    <location>
        <begin position="426"/>
        <end position="437"/>
    </location>
</feature>
<feature type="compositionally biased region" description="Basic residues" evidence="1">
    <location>
        <begin position="360"/>
        <end position="370"/>
    </location>
</feature>
<feature type="compositionally biased region" description="Basic residues" evidence="1">
    <location>
        <begin position="537"/>
        <end position="552"/>
    </location>
</feature>
<feature type="compositionally biased region" description="Basic and acidic residues" evidence="1">
    <location>
        <begin position="156"/>
        <end position="167"/>
    </location>
</feature>
<dbReference type="EnsemblBacteria" id="ABA49944">
    <property type="protein sequence ID" value="ABA49944"/>
    <property type="gene ID" value="BURPS1710b_3569"/>
</dbReference>
<protein>
    <submittedName>
        <fullName evidence="2">Uncharacterized protein</fullName>
    </submittedName>
</protein>
<feature type="compositionally biased region" description="Low complexity" evidence="1">
    <location>
        <begin position="519"/>
        <end position="533"/>
    </location>
</feature>
<evidence type="ECO:0000256" key="1">
    <source>
        <dbReference type="SAM" id="MobiDB-lite"/>
    </source>
</evidence>
<name>Q3JNB9_BURP1</name>
<evidence type="ECO:0000313" key="3">
    <source>
        <dbReference type="Proteomes" id="UP000002700"/>
    </source>
</evidence>
<accession>Q3JNB9</accession>
<dbReference type="EMBL" id="CP000124">
    <property type="protein sequence ID" value="ABA49944.1"/>
    <property type="molecule type" value="Genomic_DNA"/>
</dbReference>
<feature type="region of interest" description="Disordered" evidence="1">
    <location>
        <begin position="18"/>
        <end position="39"/>
    </location>
</feature>
<feature type="region of interest" description="Disordered" evidence="1">
    <location>
        <begin position="327"/>
        <end position="370"/>
    </location>
</feature>
<dbReference type="Proteomes" id="UP000002700">
    <property type="component" value="Chromosome I"/>
</dbReference>
<dbReference type="KEGG" id="bpm:BURPS1710b_3569"/>
<evidence type="ECO:0000313" key="2">
    <source>
        <dbReference type="EMBL" id="ABA49944.1"/>
    </source>
</evidence>